<evidence type="ECO:0000313" key="5">
    <source>
        <dbReference type="Proteomes" id="UP000593562"/>
    </source>
</evidence>
<keyword evidence="2" id="KW-0326">Glycosidase</keyword>
<dbReference type="AlphaFoldDB" id="A0A7J7DFI0"/>
<dbReference type="Proteomes" id="UP000593562">
    <property type="component" value="Unassembled WGS sequence"/>
</dbReference>
<evidence type="ECO:0000256" key="1">
    <source>
        <dbReference type="ARBA" id="ARBA00022801"/>
    </source>
</evidence>
<feature type="domain" description="Beta-galactosidase galactose-binding" evidence="3">
    <location>
        <begin position="48"/>
        <end position="96"/>
    </location>
</feature>
<dbReference type="Pfam" id="PF21467">
    <property type="entry name" value="BetaGal_gal-bd"/>
    <property type="match status" value="1"/>
</dbReference>
<evidence type="ECO:0000313" key="4">
    <source>
        <dbReference type="EMBL" id="KAF5745039.1"/>
    </source>
</evidence>
<sequence length="151" mass="16836">MASTICMQVGLLGEEIADIRGAKFDRRMLSGVNCLLTVNHLRGKRLYDTPIGDDPVALNLSTMDKGKVWINELSIGRSWVGFLLIHLKGNPSQILYQPCATHCPQDFRKSLGFGWGNQWKSSPNSLEHHLCDRSTLPHTSNTITSSNNFLL</sequence>
<protein>
    <submittedName>
        <fullName evidence="4">Beta-galactosidase 6 isoform X1</fullName>
    </submittedName>
</protein>
<dbReference type="GO" id="GO:0016798">
    <property type="term" value="F:hydrolase activity, acting on glycosyl bonds"/>
    <property type="evidence" value="ECO:0007669"/>
    <property type="project" value="UniProtKB-KW"/>
</dbReference>
<keyword evidence="1" id="KW-0378">Hydrolase</keyword>
<name>A0A7J7DFI0_TRIWF</name>
<proteinExistence type="predicted"/>
<gene>
    <name evidence="4" type="ORF">HS088_TW07G00620</name>
</gene>
<dbReference type="InterPro" id="IPR048913">
    <property type="entry name" value="BetaGal_gal-bd"/>
</dbReference>
<keyword evidence="5" id="KW-1185">Reference proteome</keyword>
<accession>A0A7J7DFI0</accession>
<evidence type="ECO:0000256" key="2">
    <source>
        <dbReference type="ARBA" id="ARBA00023295"/>
    </source>
</evidence>
<evidence type="ECO:0000259" key="3">
    <source>
        <dbReference type="Pfam" id="PF21467"/>
    </source>
</evidence>
<dbReference type="EMBL" id="JAAARO010000007">
    <property type="protein sequence ID" value="KAF5745039.1"/>
    <property type="molecule type" value="Genomic_DNA"/>
</dbReference>
<reference evidence="4 5" key="1">
    <citation type="journal article" date="2020" name="Nat. Commun.">
        <title>Genome of Tripterygium wilfordii and identification of cytochrome P450 involved in triptolide biosynthesis.</title>
        <authorList>
            <person name="Tu L."/>
            <person name="Su P."/>
            <person name="Zhang Z."/>
            <person name="Gao L."/>
            <person name="Wang J."/>
            <person name="Hu T."/>
            <person name="Zhou J."/>
            <person name="Zhang Y."/>
            <person name="Zhao Y."/>
            <person name="Liu Y."/>
            <person name="Song Y."/>
            <person name="Tong Y."/>
            <person name="Lu Y."/>
            <person name="Yang J."/>
            <person name="Xu C."/>
            <person name="Jia M."/>
            <person name="Peters R.J."/>
            <person name="Huang L."/>
            <person name="Gao W."/>
        </authorList>
    </citation>
    <scope>NUCLEOTIDE SEQUENCE [LARGE SCALE GENOMIC DNA]</scope>
    <source>
        <strain evidence="5">cv. XIE 37</strain>
        <tissue evidence="4">Leaf</tissue>
    </source>
</reference>
<comment type="caution">
    <text evidence="4">The sequence shown here is derived from an EMBL/GenBank/DDBJ whole genome shotgun (WGS) entry which is preliminary data.</text>
</comment>
<organism evidence="4 5">
    <name type="scientific">Tripterygium wilfordii</name>
    <name type="common">Thunder God vine</name>
    <dbReference type="NCBI Taxonomy" id="458696"/>
    <lineage>
        <taxon>Eukaryota</taxon>
        <taxon>Viridiplantae</taxon>
        <taxon>Streptophyta</taxon>
        <taxon>Embryophyta</taxon>
        <taxon>Tracheophyta</taxon>
        <taxon>Spermatophyta</taxon>
        <taxon>Magnoliopsida</taxon>
        <taxon>eudicotyledons</taxon>
        <taxon>Gunneridae</taxon>
        <taxon>Pentapetalae</taxon>
        <taxon>rosids</taxon>
        <taxon>fabids</taxon>
        <taxon>Celastrales</taxon>
        <taxon>Celastraceae</taxon>
        <taxon>Tripterygium</taxon>
    </lineage>
</organism>
<dbReference type="InParanoid" id="A0A7J7DFI0"/>